<feature type="compositionally biased region" description="Polar residues" evidence="4">
    <location>
        <begin position="147"/>
        <end position="168"/>
    </location>
</feature>
<dbReference type="InterPro" id="IPR046328">
    <property type="entry name" value="ETS_fam"/>
</dbReference>
<comment type="caution">
    <text evidence="6">The sequence shown here is derived from an EMBL/GenBank/DDBJ whole genome shotgun (WGS) entry which is preliminary data.</text>
</comment>
<accession>A0A8J6F8A3</accession>
<dbReference type="PROSITE" id="PS00346">
    <property type="entry name" value="ETS_DOMAIN_2"/>
    <property type="match status" value="1"/>
</dbReference>
<reference evidence="6" key="1">
    <citation type="thesis" date="2020" institute="ProQuest LLC" country="789 East Eisenhower Parkway, Ann Arbor, MI, USA">
        <title>Comparative Genomics and Chromosome Evolution.</title>
        <authorList>
            <person name="Mudd A.B."/>
        </authorList>
    </citation>
    <scope>NUCLEOTIDE SEQUENCE</scope>
    <source>
        <strain evidence="6">HN-11 Male</strain>
        <tissue evidence="6">Kidney and liver</tissue>
    </source>
</reference>
<dbReference type="SUPFAM" id="SSF46785">
    <property type="entry name" value="Winged helix' DNA-binding domain"/>
    <property type="match status" value="1"/>
</dbReference>
<proteinExistence type="inferred from homology"/>
<protein>
    <recommendedName>
        <fullName evidence="5">ETS domain-containing protein</fullName>
    </recommendedName>
</protein>
<dbReference type="PANTHER" id="PTHR11849:SF316">
    <property type="entry name" value="ETS-RELATED TRANSCRIPTION FACTOR ELF-5-LIKE"/>
    <property type="match status" value="1"/>
</dbReference>
<evidence type="ECO:0000256" key="1">
    <source>
        <dbReference type="ARBA" id="ARBA00005562"/>
    </source>
</evidence>
<dbReference type="PANTHER" id="PTHR11849">
    <property type="entry name" value="ETS"/>
    <property type="match status" value="1"/>
</dbReference>
<comment type="similarity">
    <text evidence="1 3">Belongs to the ETS family.</text>
</comment>
<dbReference type="GO" id="GO:0000981">
    <property type="term" value="F:DNA-binding transcription factor activity, RNA polymerase II-specific"/>
    <property type="evidence" value="ECO:0007669"/>
    <property type="project" value="TreeGrafter"/>
</dbReference>
<feature type="domain" description="ETS" evidence="5">
    <location>
        <begin position="189"/>
        <end position="270"/>
    </location>
</feature>
<gene>
    <name evidence="6" type="ORF">GDO78_011016</name>
</gene>
<dbReference type="GO" id="GO:0005634">
    <property type="term" value="C:nucleus"/>
    <property type="evidence" value="ECO:0007669"/>
    <property type="project" value="UniProtKB-SubCell"/>
</dbReference>
<dbReference type="AlphaFoldDB" id="A0A8J6F8A3"/>
<dbReference type="PROSITE" id="PS50061">
    <property type="entry name" value="ETS_DOMAIN_3"/>
    <property type="match status" value="1"/>
</dbReference>
<evidence type="ECO:0000313" key="7">
    <source>
        <dbReference type="Proteomes" id="UP000770717"/>
    </source>
</evidence>
<evidence type="ECO:0000256" key="2">
    <source>
        <dbReference type="ARBA" id="ARBA00023125"/>
    </source>
</evidence>
<comment type="subcellular location">
    <subcellularLocation>
        <location evidence="3">Nucleus</location>
    </subcellularLocation>
</comment>
<sequence length="284" mass="32075">MKTEQYDLSAPDDNVIVFSPLPVIDLNSAYSGECSYCKAARMYHSSALPFTLFSSFTADLASAASQTALTELPTIPNSWDCAEFGCDINDIDLPFLAYLTSTDYSSGDSDMCNLADSTGVSDTLPPFTDLLATVTTHRKNLDQQVLQQKTNPQTSVCEETSMQKTKPSPVTPKEHSRRAAKGNRTNQSVHLWEFVRDLLLSPQKNQDAIRWENRKEGTFRVVKSDMFAQLWGEQKKNKCMNYEKLSRALRHYYKSGILERVDGRLTYKFGKKAHGWREESPKLT</sequence>
<organism evidence="6 7">
    <name type="scientific">Eleutherodactylus coqui</name>
    <name type="common">Puerto Rican coqui</name>
    <dbReference type="NCBI Taxonomy" id="57060"/>
    <lineage>
        <taxon>Eukaryota</taxon>
        <taxon>Metazoa</taxon>
        <taxon>Chordata</taxon>
        <taxon>Craniata</taxon>
        <taxon>Vertebrata</taxon>
        <taxon>Euteleostomi</taxon>
        <taxon>Amphibia</taxon>
        <taxon>Batrachia</taxon>
        <taxon>Anura</taxon>
        <taxon>Neobatrachia</taxon>
        <taxon>Hyloidea</taxon>
        <taxon>Eleutherodactylidae</taxon>
        <taxon>Eleutherodactylinae</taxon>
        <taxon>Eleutherodactylus</taxon>
        <taxon>Eleutherodactylus</taxon>
    </lineage>
</organism>
<evidence type="ECO:0000256" key="4">
    <source>
        <dbReference type="SAM" id="MobiDB-lite"/>
    </source>
</evidence>
<evidence type="ECO:0000256" key="3">
    <source>
        <dbReference type="RuleBase" id="RU004019"/>
    </source>
</evidence>
<dbReference type="InterPro" id="IPR000418">
    <property type="entry name" value="Ets_dom"/>
</dbReference>
<keyword evidence="2 3" id="KW-0238">DNA-binding</keyword>
<feature type="region of interest" description="Disordered" evidence="4">
    <location>
        <begin position="147"/>
        <end position="183"/>
    </location>
</feature>
<dbReference type="SMART" id="SM00413">
    <property type="entry name" value="ETS"/>
    <property type="match status" value="1"/>
</dbReference>
<dbReference type="InterPro" id="IPR036388">
    <property type="entry name" value="WH-like_DNA-bd_sf"/>
</dbReference>
<dbReference type="Gene3D" id="1.10.10.10">
    <property type="entry name" value="Winged helix-like DNA-binding domain superfamily/Winged helix DNA-binding domain"/>
    <property type="match status" value="1"/>
</dbReference>
<dbReference type="PRINTS" id="PR00454">
    <property type="entry name" value="ETSDOMAIN"/>
</dbReference>
<dbReference type="Pfam" id="PF00178">
    <property type="entry name" value="Ets"/>
    <property type="match status" value="1"/>
</dbReference>
<keyword evidence="7" id="KW-1185">Reference proteome</keyword>
<dbReference type="Proteomes" id="UP000770717">
    <property type="component" value="Unassembled WGS sequence"/>
</dbReference>
<dbReference type="GO" id="GO:0030154">
    <property type="term" value="P:cell differentiation"/>
    <property type="evidence" value="ECO:0007669"/>
    <property type="project" value="TreeGrafter"/>
</dbReference>
<evidence type="ECO:0000313" key="6">
    <source>
        <dbReference type="EMBL" id="KAG9482100.1"/>
    </source>
</evidence>
<dbReference type="OrthoDB" id="5961210at2759"/>
<evidence type="ECO:0000259" key="5">
    <source>
        <dbReference type="PROSITE" id="PS50061"/>
    </source>
</evidence>
<dbReference type="GO" id="GO:0043565">
    <property type="term" value="F:sequence-specific DNA binding"/>
    <property type="evidence" value="ECO:0007669"/>
    <property type="project" value="InterPro"/>
</dbReference>
<dbReference type="EMBL" id="WNTK01000006">
    <property type="protein sequence ID" value="KAG9482100.1"/>
    <property type="molecule type" value="Genomic_DNA"/>
</dbReference>
<name>A0A8J6F8A3_ELECQ</name>
<keyword evidence="3" id="KW-0539">Nucleus</keyword>
<dbReference type="InterPro" id="IPR036390">
    <property type="entry name" value="WH_DNA-bd_sf"/>
</dbReference>